<name>A0A4Z0J963_9LACO</name>
<dbReference type="GO" id="GO:0009252">
    <property type="term" value="P:peptidoglycan biosynthetic process"/>
    <property type="evidence" value="ECO:0007669"/>
    <property type="project" value="UniProtKB-UniRule"/>
</dbReference>
<evidence type="ECO:0000256" key="5">
    <source>
        <dbReference type="ARBA" id="ARBA00023235"/>
    </source>
</evidence>
<evidence type="ECO:0000256" key="2">
    <source>
        <dbReference type="ARBA" id="ARBA00013090"/>
    </source>
</evidence>
<keyword evidence="9" id="KW-1185">Reference proteome</keyword>
<dbReference type="InterPro" id="IPR018187">
    <property type="entry name" value="Asp/Glu_racemase_AS_1"/>
</dbReference>
<dbReference type="InterPro" id="IPR001920">
    <property type="entry name" value="Asp/Glu_race"/>
</dbReference>
<dbReference type="Gene3D" id="3.40.50.1860">
    <property type="match status" value="2"/>
</dbReference>
<dbReference type="Proteomes" id="UP000297348">
    <property type="component" value="Unassembled WGS sequence"/>
</dbReference>
<evidence type="ECO:0000256" key="1">
    <source>
        <dbReference type="ARBA" id="ARBA00001602"/>
    </source>
</evidence>
<keyword evidence="3 7" id="KW-0133">Cell shape</keyword>
<feature type="binding site" evidence="7">
    <location>
        <begin position="75"/>
        <end position="76"/>
    </location>
    <ligand>
        <name>substrate</name>
    </ligand>
</feature>
<dbReference type="PROSITE" id="PS00923">
    <property type="entry name" value="ASP_GLU_RACEMASE_1"/>
    <property type="match status" value="1"/>
</dbReference>
<feature type="binding site" evidence="7">
    <location>
        <begin position="42"/>
        <end position="43"/>
    </location>
    <ligand>
        <name>substrate</name>
    </ligand>
</feature>
<dbReference type="EMBL" id="RKLX01000006">
    <property type="protein sequence ID" value="TGD19280.1"/>
    <property type="molecule type" value="Genomic_DNA"/>
</dbReference>
<dbReference type="InterPro" id="IPR033134">
    <property type="entry name" value="Asp/Glu_racemase_AS_2"/>
</dbReference>
<dbReference type="PANTHER" id="PTHR21198:SF2">
    <property type="entry name" value="GLUTAMATE RACEMASE"/>
    <property type="match status" value="1"/>
</dbReference>
<gene>
    <name evidence="7" type="primary">murI</name>
    <name evidence="8" type="ORF">EGT51_05255</name>
</gene>
<comment type="function">
    <text evidence="7">Provides the (R)-glutamate required for cell wall biosynthesis.</text>
</comment>
<feature type="active site" description="Proton donor/acceptor" evidence="7">
    <location>
        <position position="185"/>
    </location>
</feature>
<comment type="pathway">
    <text evidence="7">Cell wall biogenesis; peptidoglycan biosynthesis.</text>
</comment>
<dbReference type="EC" id="5.1.1.3" evidence="2 7"/>
<evidence type="ECO:0000256" key="4">
    <source>
        <dbReference type="ARBA" id="ARBA00022984"/>
    </source>
</evidence>
<keyword evidence="5 7" id="KW-0413">Isomerase</keyword>
<dbReference type="AlphaFoldDB" id="A0A4Z0J963"/>
<reference evidence="8 9" key="1">
    <citation type="submission" date="2018-10" db="EMBL/GenBank/DDBJ databases">
        <title>Lactobacillus sp. R7 and Lactobacillus sp. R19 isolated from fermented mustard green product of Taiwan.</title>
        <authorList>
            <person name="Lin S.-T."/>
        </authorList>
    </citation>
    <scope>NUCLEOTIDE SEQUENCE [LARGE SCALE GENOMIC DNA]</scope>
    <source>
        <strain evidence="8 9">BCRC 81129</strain>
    </source>
</reference>
<comment type="catalytic activity">
    <reaction evidence="1 7">
        <text>L-glutamate = D-glutamate</text>
        <dbReference type="Rhea" id="RHEA:12813"/>
        <dbReference type="ChEBI" id="CHEBI:29985"/>
        <dbReference type="ChEBI" id="CHEBI:29986"/>
        <dbReference type="EC" id="5.1.1.3"/>
    </reaction>
</comment>
<evidence type="ECO:0000256" key="7">
    <source>
        <dbReference type="HAMAP-Rule" id="MF_00258"/>
    </source>
</evidence>
<dbReference type="RefSeq" id="WP_135367701.1">
    <property type="nucleotide sequence ID" value="NZ_RKLX01000006.1"/>
</dbReference>
<dbReference type="FunFam" id="3.40.50.1860:FF:000001">
    <property type="entry name" value="Glutamate racemase"/>
    <property type="match status" value="1"/>
</dbReference>
<dbReference type="GO" id="GO:0008881">
    <property type="term" value="F:glutamate racemase activity"/>
    <property type="evidence" value="ECO:0007669"/>
    <property type="project" value="UniProtKB-UniRule"/>
</dbReference>
<protein>
    <recommendedName>
        <fullName evidence="2 7">Glutamate racemase</fullName>
        <ecNumber evidence="2 7">5.1.1.3</ecNumber>
    </recommendedName>
</protein>
<feature type="binding site" evidence="7">
    <location>
        <begin position="10"/>
        <end position="11"/>
    </location>
    <ligand>
        <name>substrate</name>
    </ligand>
</feature>
<dbReference type="SUPFAM" id="SSF53681">
    <property type="entry name" value="Aspartate/glutamate racemase"/>
    <property type="match status" value="2"/>
</dbReference>
<dbReference type="GO" id="GO:0071555">
    <property type="term" value="P:cell wall organization"/>
    <property type="evidence" value="ECO:0007669"/>
    <property type="project" value="UniProtKB-KW"/>
</dbReference>
<keyword evidence="4 7" id="KW-0573">Peptidoglycan synthesis</keyword>
<dbReference type="PANTHER" id="PTHR21198">
    <property type="entry name" value="GLUTAMATE RACEMASE"/>
    <property type="match status" value="1"/>
</dbReference>
<dbReference type="InterPro" id="IPR004391">
    <property type="entry name" value="Glu_race"/>
</dbReference>
<evidence type="ECO:0000313" key="9">
    <source>
        <dbReference type="Proteomes" id="UP000297348"/>
    </source>
</evidence>
<evidence type="ECO:0000256" key="3">
    <source>
        <dbReference type="ARBA" id="ARBA00022960"/>
    </source>
</evidence>
<keyword evidence="6 7" id="KW-0961">Cell wall biogenesis/degradation</keyword>
<dbReference type="OrthoDB" id="9801055at2"/>
<proteinExistence type="inferred from homology"/>
<accession>A0A4Z0J963</accession>
<comment type="caution">
    <text evidence="8">The sequence shown here is derived from an EMBL/GenBank/DDBJ whole genome shotgun (WGS) entry which is preliminary data.</text>
</comment>
<dbReference type="NCBIfam" id="TIGR00067">
    <property type="entry name" value="glut_race"/>
    <property type="match status" value="1"/>
</dbReference>
<dbReference type="PROSITE" id="PS00924">
    <property type="entry name" value="ASP_GLU_RACEMASE_2"/>
    <property type="match status" value="1"/>
</dbReference>
<sequence length="276" mass="29144">MQTDPIGLMDSGVGGLTVLKEVQRVLPAENTVFLGDQARLPYGPRSAEEVTTFTRQIATYLRQQAHMKLFIIACNTATAAALSQMQAELPVPVVGVIAPGAGMAVQTTKNHQIGVIATEGTVNSGQYQRDILAADAQSQVISVACPQMVTLAEQNDLNSAHAREIVAQNLAPLQGTGIDTLVMGCTHFPLLRDAIQAAVGPDVTLIDPGVAAAQKAAEILKQQHALNASGDPVTATYYTTGDVAQFNQLASEWLDLAPKAVHHLSESVLDTSQEAE</sequence>
<dbReference type="UniPathway" id="UPA00219"/>
<dbReference type="InterPro" id="IPR015942">
    <property type="entry name" value="Asp/Glu/hydantoin_racemase"/>
</dbReference>
<organism evidence="8 9">
    <name type="scientific">Levilactobacillus suantsaiihabitans</name>
    <dbReference type="NCBI Taxonomy" id="2487722"/>
    <lineage>
        <taxon>Bacteria</taxon>
        <taxon>Bacillati</taxon>
        <taxon>Bacillota</taxon>
        <taxon>Bacilli</taxon>
        <taxon>Lactobacillales</taxon>
        <taxon>Lactobacillaceae</taxon>
        <taxon>Levilactobacillus</taxon>
    </lineage>
</organism>
<dbReference type="GO" id="GO:0008360">
    <property type="term" value="P:regulation of cell shape"/>
    <property type="evidence" value="ECO:0007669"/>
    <property type="project" value="UniProtKB-KW"/>
</dbReference>
<comment type="similarity">
    <text evidence="7">Belongs to the aspartate/glutamate racemases family.</text>
</comment>
<evidence type="ECO:0000256" key="6">
    <source>
        <dbReference type="ARBA" id="ARBA00023316"/>
    </source>
</evidence>
<feature type="active site" description="Proton donor/acceptor" evidence="7">
    <location>
        <position position="74"/>
    </location>
</feature>
<dbReference type="HAMAP" id="MF_00258">
    <property type="entry name" value="Glu_racemase"/>
    <property type="match status" value="1"/>
</dbReference>
<dbReference type="Pfam" id="PF01177">
    <property type="entry name" value="Asp_Glu_race"/>
    <property type="match status" value="1"/>
</dbReference>
<evidence type="ECO:0000313" key="8">
    <source>
        <dbReference type="EMBL" id="TGD19280.1"/>
    </source>
</evidence>
<feature type="binding site" evidence="7">
    <location>
        <begin position="186"/>
        <end position="187"/>
    </location>
    <ligand>
        <name>substrate</name>
    </ligand>
</feature>